<gene>
    <name evidence="2" type="ORF">AVDCRST_MAG12-882</name>
</gene>
<reference evidence="2" key="1">
    <citation type="submission" date="2020-02" db="EMBL/GenBank/DDBJ databases">
        <authorList>
            <person name="Meier V. D."/>
        </authorList>
    </citation>
    <scope>NUCLEOTIDE SEQUENCE</scope>
    <source>
        <strain evidence="2">AVDCRST_MAG12</strain>
    </source>
</reference>
<evidence type="ECO:0000256" key="1">
    <source>
        <dbReference type="SAM" id="MobiDB-lite"/>
    </source>
</evidence>
<proteinExistence type="predicted"/>
<feature type="region of interest" description="Disordered" evidence="1">
    <location>
        <begin position="59"/>
        <end position="110"/>
    </location>
</feature>
<dbReference type="EMBL" id="CADCVK010000145">
    <property type="protein sequence ID" value="CAA9472331.1"/>
    <property type="molecule type" value="Genomic_DNA"/>
</dbReference>
<accession>A0A6J4RNB9</accession>
<feature type="compositionally biased region" description="Basic residues" evidence="1">
    <location>
        <begin position="27"/>
        <end position="38"/>
    </location>
</feature>
<feature type="non-terminal residue" evidence="2">
    <location>
        <position position="1"/>
    </location>
</feature>
<feature type="compositionally biased region" description="Basic and acidic residues" evidence="1">
    <location>
        <begin position="91"/>
        <end position="101"/>
    </location>
</feature>
<sequence length="110" mass="11017">AEYGLRGGTDRRGVPGVRPAARAGGALRRRHLRQRTRGPRGVDRGARRGLGVLVAGAHADGLAGPGDPPGSLRTEAVTGGAPTGGDLRGPAGDRLRGEGHPGGRGVAPLI</sequence>
<organism evidence="2">
    <name type="scientific">uncultured Rubrobacteraceae bacterium</name>
    <dbReference type="NCBI Taxonomy" id="349277"/>
    <lineage>
        <taxon>Bacteria</taxon>
        <taxon>Bacillati</taxon>
        <taxon>Actinomycetota</taxon>
        <taxon>Rubrobacteria</taxon>
        <taxon>Rubrobacterales</taxon>
        <taxon>Rubrobacteraceae</taxon>
        <taxon>environmental samples</taxon>
    </lineage>
</organism>
<protein>
    <submittedName>
        <fullName evidence="2">Uncharacterized protein</fullName>
    </submittedName>
</protein>
<name>A0A6J4RNB9_9ACTN</name>
<dbReference type="AlphaFoldDB" id="A0A6J4RNB9"/>
<feature type="compositionally biased region" description="Low complexity" evidence="1">
    <location>
        <begin position="14"/>
        <end position="26"/>
    </location>
</feature>
<evidence type="ECO:0000313" key="2">
    <source>
        <dbReference type="EMBL" id="CAA9472331.1"/>
    </source>
</evidence>
<feature type="region of interest" description="Disordered" evidence="1">
    <location>
        <begin position="1"/>
        <end position="47"/>
    </location>
</feature>
<feature type="non-terminal residue" evidence="2">
    <location>
        <position position="110"/>
    </location>
</feature>